<keyword evidence="4" id="KW-0378">Hydrolase</keyword>
<evidence type="ECO:0000313" key="8">
    <source>
        <dbReference type="Proteomes" id="UP000324629"/>
    </source>
</evidence>
<dbReference type="AlphaFoldDB" id="A0A5J4NSS4"/>
<keyword evidence="2" id="KW-0645">Protease</keyword>
<dbReference type="Proteomes" id="UP000324629">
    <property type="component" value="Unassembled WGS sequence"/>
</dbReference>
<dbReference type="GO" id="GO:0031982">
    <property type="term" value="C:vesicle"/>
    <property type="evidence" value="ECO:0007669"/>
    <property type="project" value="TreeGrafter"/>
</dbReference>
<organism evidence="7 8">
    <name type="scientific">Paragonimus westermani</name>
    <dbReference type="NCBI Taxonomy" id="34504"/>
    <lineage>
        <taxon>Eukaryota</taxon>
        <taxon>Metazoa</taxon>
        <taxon>Spiralia</taxon>
        <taxon>Lophotrochozoa</taxon>
        <taxon>Platyhelminthes</taxon>
        <taxon>Trematoda</taxon>
        <taxon>Digenea</taxon>
        <taxon>Plagiorchiida</taxon>
        <taxon>Troglotremata</taxon>
        <taxon>Troglotrematidae</taxon>
        <taxon>Paragonimus</taxon>
    </lineage>
</organism>
<keyword evidence="3 6" id="KW-0732">Signal</keyword>
<feature type="non-terminal residue" evidence="7">
    <location>
        <position position="1"/>
    </location>
</feature>
<dbReference type="Pfam" id="PF05577">
    <property type="entry name" value="Peptidase_S28"/>
    <property type="match status" value="1"/>
</dbReference>
<dbReference type="EMBL" id="QNGE01001069">
    <property type="protein sequence ID" value="KAA3678529.1"/>
    <property type="molecule type" value="Genomic_DNA"/>
</dbReference>
<gene>
    <name evidence="7" type="ORF">DEA37_0006250</name>
</gene>
<dbReference type="SUPFAM" id="SSF53474">
    <property type="entry name" value="alpha/beta-Hydrolases"/>
    <property type="match status" value="2"/>
</dbReference>
<accession>A0A5J4NSS4</accession>
<feature type="signal peptide" evidence="6">
    <location>
        <begin position="1"/>
        <end position="21"/>
    </location>
</feature>
<keyword evidence="5" id="KW-0325">Glycoprotein</keyword>
<evidence type="ECO:0000256" key="1">
    <source>
        <dbReference type="ARBA" id="ARBA00011079"/>
    </source>
</evidence>
<evidence type="ECO:0000313" key="7">
    <source>
        <dbReference type="EMBL" id="KAA3678529.1"/>
    </source>
</evidence>
<comment type="similarity">
    <text evidence="1">Belongs to the peptidase S28 family.</text>
</comment>
<dbReference type="GO" id="GO:0070008">
    <property type="term" value="F:serine-type exopeptidase activity"/>
    <property type="evidence" value="ECO:0007669"/>
    <property type="project" value="InterPro"/>
</dbReference>
<dbReference type="InterPro" id="IPR029058">
    <property type="entry name" value="AB_hydrolase_fold"/>
</dbReference>
<sequence>HIVSAMFGLIFFFLSLTCCFTRSPVIPWPPKEAYITQAVDHFSFHVTNLTYEMRYLYDDQWYEPGGPIFFYCGNEGSIESFWNNTGYMFYLASTMKALVVFAEHVRYYGKSLPFPQSFIQPCIQYLSVDQALADFVYLIDHLKHKYGYKNTPVIAFGGSYGGMLAAYMRVKYPHMVAGAIASSAPVKWVAGSGNFHKFFESVTNDYKMVKPQCVDKFKEAYTKMEQMFHKDPKIVKHLPLQTPCAKLGLTSLSEQLRLCKPMETTADFMWMLKWSRNAFVMMAMMDYPSKTSFMADLPAYPVNVSCEKALAASDPIDALRDAIAVMYNSSEKLQCFDYKTDYVECADITGCGLGDSSLAWDFQSCTEMNLYDPSNATSEDMFPSLPLTKEDLTNYCKSRWGVTPAFRQLANYYGPDIWKYSSNIFFANGDLDPWMPGGVLESLSPTVIAMTIHGGAHHLDLRMPDPNDPPSAREVRQAELTNILSWINQARF</sequence>
<reference evidence="7 8" key="1">
    <citation type="journal article" date="2019" name="Gigascience">
        <title>Whole-genome sequence of the oriental lung fluke Paragonimus westermani.</title>
        <authorList>
            <person name="Oey H."/>
            <person name="Zakrzewski M."/>
            <person name="Narain K."/>
            <person name="Devi K.R."/>
            <person name="Agatsuma T."/>
            <person name="Nawaratna S."/>
            <person name="Gobert G.N."/>
            <person name="Jones M.K."/>
            <person name="Ragan M.A."/>
            <person name="McManus D.P."/>
            <person name="Krause L."/>
        </authorList>
    </citation>
    <scope>NUCLEOTIDE SEQUENCE [LARGE SCALE GENOMIC DNA]</scope>
    <source>
        <strain evidence="7 8">IND2009</strain>
    </source>
</reference>
<evidence type="ECO:0000256" key="3">
    <source>
        <dbReference type="ARBA" id="ARBA00022729"/>
    </source>
</evidence>
<dbReference type="PANTHER" id="PTHR11010:SF107">
    <property type="entry name" value="DIPEPTIDYL PEPTIDASE 2"/>
    <property type="match status" value="1"/>
</dbReference>
<evidence type="ECO:0000256" key="5">
    <source>
        <dbReference type="ARBA" id="ARBA00023180"/>
    </source>
</evidence>
<dbReference type="InterPro" id="IPR008758">
    <property type="entry name" value="Peptidase_S28"/>
</dbReference>
<dbReference type="Gene3D" id="3.40.50.1820">
    <property type="entry name" value="alpha/beta hydrolase"/>
    <property type="match status" value="1"/>
</dbReference>
<feature type="chain" id="PRO_5023940504" evidence="6">
    <location>
        <begin position="22"/>
        <end position="492"/>
    </location>
</feature>
<evidence type="ECO:0000256" key="6">
    <source>
        <dbReference type="SAM" id="SignalP"/>
    </source>
</evidence>
<evidence type="ECO:0000256" key="4">
    <source>
        <dbReference type="ARBA" id="ARBA00022801"/>
    </source>
</evidence>
<dbReference type="GO" id="GO:0008239">
    <property type="term" value="F:dipeptidyl-peptidase activity"/>
    <property type="evidence" value="ECO:0007669"/>
    <property type="project" value="TreeGrafter"/>
</dbReference>
<keyword evidence="8" id="KW-1185">Reference proteome</keyword>
<name>A0A5J4NSS4_9TREM</name>
<evidence type="ECO:0000256" key="2">
    <source>
        <dbReference type="ARBA" id="ARBA00022670"/>
    </source>
</evidence>
<dbReference type="Gene3D" id="1.20.120.980">
    <property type="entry name" value="Serine carboxypeptidase S28, SKS domain"/>
    <property type="match status" value="1"/>
</dbReference>
<dbReference type="InterPro" id="IPR042269">
    <property type="entry name" value="Ser_carbopepase_S28_SKS"/>
</dbReference>
<dbReference type="PANTHER" id="PTHR11010">
    <property type="entry name" value="PROTEASE S28 PRO-X CARBOXYPEPTIDASE-RELATED"/>
    <property type="match status" value="1"/>
</dbReference>
<comment type="caution">
    <text evidence="7">The sequence shown here is derived from an EMBL/GenBank/DDBJ whole genome shotgun (WGS) entry which is preliminary data.</text>
</comment>
<proteinExistence type="inferred from homology"/>
<dbReference type="GO" id="GO:0006508">
    <property type="term" value="P:proteolysis"/>
    <property type="evidence" value="ECO:0007669"/>
    <property type="project" value="UniProtKB-KW"/>
</dbReference>
<protein>
    <submittedName>
        <fullName evidence="7">Dipeptidyl-peptidase II</fullName>
    </submittedName>
</protein>